<reference evidence="1" key="1">
    <citation type="submission" date="2019-08" db="EMBL/GenBank/DDBJ databases">
        <authorList>
            <person name="Kucharzyk K."/>
            <person name="Murdoch R.W."/>
            <person name="Higgins S."/>
            <person name="Loffler F."/>
        </authorList>
    </citation>
    <scope>NUCLEOTIDE SEQUENCE</scope>
</reference>
<gene>
    <name evidence="1" type="primary">kbaY_5</name>
    <name evidence="1" type="ORF">SDC9_180494</name>
</gene>
<keyword evidence="1" id="KW-0456">Lyase</keyword>
<dbReference type="PANTHER" id="PTHR30304">
    <property type="entry name" value="D-TAGATOSE-1,6-BISPHOSPHATE ALDOLASE"/>
    <property type="match status" value="1"/>
</dbReference>
<dbReference type="InterPro" id="IPR013785">
    <property type="entry name" value="Aldolase_TIM"/>
</dbReference>
<sequence>MIDGSALSFAENIKLSAEAVQLAHMAGVSVEGEIGTIGTTAGDIEKTGDGVIYTKPEDVSKFVSCTGVDSLAIAIGTSHGIYKPNCVPKLQIELLKEINKVSAVPLVLHGGSSNADEDIIMACSNGINKVNIASDFRLAFFQAVTKTLNDTKPFWGPKVYAEGVIAAQQVVEHKMRLFGCIGKASLYR</sequence>
<dbReference type="SUPFAM" id="SSF51569">
    <property type="entry name" value="Aldolase"/>
    <property type="match status" value="1"/>
</dbReference>
<dbReference type="Pfam" id="PF01116">
    <property type="entry name" value="F_bP_aldolase"/>
    <property type="match status" value="1"/>
</dbReference>
<proteinExistence type="predicted"/>
<comment type="caution">
    <text evidence="1">The sequence shown here is derived from an EMBL/GenBank/DDBJ whole genome shotgun (WGS) entry which is preliminary data.</text>
</comment>
<dbReference type="Gene3D" id="3.20.20.70">
    <property type="entry name" value="Aldolase class I"/>
    <property type="match status" value="1"/>
</dbReference>
<accession>A0A645H1W7</accession>
<evidence type="ECO:0000313" key="1">
    <source>
        <dbReference type="EMBL" id="MPN33011.1"/>
    </source>
</evidence>
<dbReference type="EC" id="4.1.2.40" evidence="1"/>
<dbReference type="GO" id="GO:0008270">
    <property type="term" value="F:zinc ion binding"/>
    <property type="evidence" value="ECO:0007669"/>
    <property type="project" value="InterPro"/>
</dbReference>
<dbReference type="InterPro" id="IPR050246">
    <property type="entry name" value="Class_II_FBP_aldolase"/>
</dbReference>
<dbReference type="InterPro" id="IPR000771">
    <property type="entry name" value="FBA_II"/>
</dbReference>
<name>A0A645H1W7_9ZZZZ</name>
<dbReference type="EMBL" id="VSSQ01085307">
    <property type="protein sequence ID" value="MPN33011.1"/>
    <property type="molecule type" value="Genomic_DNA"/>
</dbReference>
<dbReference type="AlphaFoldDB" id="A0A645H1W7"/>
<dbReference type="GO" id="GO:0005975">
    <property type="term" value="P:carbohydrate metabolic process"/>
    <property type="evidence" value="ECO:0007669"/>
    <property type="project" value="InterPro"/>
</dbReference>
<dbReference type="GO" id="GO:0009025">
    <property type="term" value="F:tagatose-bisphosphate aldolase activity"/>
    <property type="evidence" value="ECO:0007669"/>
    <property type="project" value="UniProtKB-EC"/>
</dbReference>
<organism evidence="1">
    <name type="scientific">bioreactor metagenome</name>
    <dbReference type="NCBI Taxonomy" id="1076179"/>
    <lineage>
        <taxon>unclassified sequences</taxon>
        <taxon>metagenomes</taxon>
        <taxon>ecological metagenomes</taxon>
    </lineage>
</organism>
<dbReference type="PANTHER" id="PTHR30304:SF0">
    <property type="entry name" value="D-TAGATOSE-1,6-BISPHOSPHATE ALDOLASE SUBUNIT GATY-RELATED"/>
    <property type="match status" value="1"/>
</dbReference>
<protein>
    <submittedName>
        <fullName evidence="1">D-tagatose-1,6-bisphosphate aldolase subunit KbaY</fullName>
        <ecNumber evidence="1">4.1.2.40</ecNumber>
    </submittedName>
</protein>